<dbReference type="InterPro" id="IPR053167">
    <property type="entry name" value="Spore_coat_component"/>
</dbReference>
<feature type="signal peptide" evidence="1">
    <location>
        <begin position="1"/>
        <end position="23"/>
    </location>
</feature>
<evidence type="ECO:0000313" key="3">
    <source>
        <dbReference type="EMBL" id="MEA5668927.1"/>
    </source>
</evidence>
<dbReference type="Proteomes" id="UP001301653">
    <property type="component" value="Unassembled WGS sequence"/>
</dbReference>
<organism evidence="3 4">
    <name type="scientific">Stenotrophomonas capsici</name>
    <dbReference type="NCBI Taxonomy" id="3110230"/>
    <lineage>
        <taxon>Bacteria</taxon>
        <taxon>Pseudomonadati</taxon>
        <taxon>Pseudomonadota</taxon>
        <taxon>Gammaproteobacteria</taxon>
        <taxon>Lysobacterales</taxon>
        <taxon>Lysobacteraceae</taxon>
        <taxon>Stenotrophomonas</taxon>
    </lineage>
</organism>
<feature type="domain" description="Spore coat protein U/FanG" evidence="2">
    <location>
        <begin position="27"/>
        <end position="167"/>
    </location>
</feature>
<feature type="chain" id="PRO_5045097343" evidence="1">
    <location>
        <begin position="24"/>
        <end position="170"/>
    </location>
</feature>
<reference evidence="3 4" key="1">
    <citation type="submission" date="2023-12" db="EMBL/GenBank/DDBJ databases">
        <title>Stenotrophomonas guangdongensis sp. nov., isolated from wilted pepper plants (Capsicum annuum).</title>
        <authorList>
            <person name="Qiu M."/>
            <person name="Li Y."/>
            <person name="Liu Q."/>
            <person name="Zhang X."/>
            <person name="Huang Y."/>
            <person name="Guo R."/>
            <person name="Hu M."/>
            <person name="Zhou J."/>
            <person name="Zhou X."/>
        </authorList>
    </citation>
    <scope>NUCLEOTIDE SEQUENCE [LARGE SCALE GENOMIC DNA]</scope>
    <source>
        <strain evidence="3 4">MH1</strain>
    </source>
</reference>
<evidence type="ECO:0000256" key="1">
    <source>
        <dbReference type="SAM" id="SignalP"/>
    </source>
</evidence>
<dbReference type="RefSeq" id="WP_323439363.1">
    <property type="nucleotide sequence ID" value="NZ_JAYFUH010000249.1"/>
</dbReference>
<dbReference type="InterPro" id="IPR007893">
    <property type="entry name" value="Spore_coat_U/FanG"/>
</dbReference>
<dbReference type="SMART" id="SM00972">
    <property type="entry name" value="SCPU"/>
    <property type="match status" value="1"/>
</dbReference>
<keyword evidence="1" id="KW-0732">Signal</keyword>
<dbReference type="PANTHER" id="PTHR37089">
    <property type="entry name" value="PROTEIN U-RELATED"/>
    <property type="match status" value="1"/>
</dbReference>
<gene>
    <name evidence="3" type="ORF">VA603_15370</name>
</gene>
<dbReference type="EMBL" id="JAYFUH010000249">
    <property type="protein sequence ID" value="MEA5668927.1"/>
    <property type="molecule type" value="Genomic_DNA"/>
</dbReference>
<comment type="caution">
    <text evidence="3">The sequence shown here is derived from an EMBL/GenBank/DDBJ whole genome shotgun (WGS) entry which is preliminary data.</text>
</comment>
<dbReference type="Pfam" id="PF05229">
    <property type="entry name" value="SCPU"/>
    <property type="match status" value="1"/>
</dbReference>
<accession>A0ABU5V7J4</accession>
<protein>
    <submittedName>
        <fullName evidence="3">Spore coat U domain-containing protein</fullName>
    </submittedName>
</protein>
<dbReference type="PANTHER" id="PTHR37089:SF4">
    <property type="entry name" value="EXPORTED PROTEIN"/>
    <property type="match status" value="1"/>
</dbReference>
<keyword evidence="4" id="KW-1185">Reference proteome</keyword>
<name>A0ABU5V7J4_9GAMM</name>
<sequence>MNARTAHLFAGLLAASLPSAALAATDTAQFQVKIVITESCDVHTISATDIDFGTRARSTDATPIDKQGALQLNCTKGTPYQIAMNAGLNPTSPTASADNRRMVSADNRYVRYGLYRDAARTDFWGDVSNTNTLAGTGTAATQSIPVYGRVPGTDAPAGTYVDTVTATVMY</sequence>
<proteinExistence type="predicted"/>
<evidence type="ECO:0000313" key="4">
    <source>
        <dbReference type="Proteomes" id="UP001301653"/>
    </source>
</evidence>
<evidence type="ECO:0000259" key="2">
    <source>
        <dbReference type="Pfam" id="PF05229"/>
    </source>
</evidence>